<gene>
    <name evidence="1" type="ORF">SAMN05421510_102124</name>
</gene>
<dbReference type="Gene3D" id="3.30.2020.40">
    <property type="entry name" value="Uncharacterised protein PF10387, DUF2442"/>
    <property type="match status" value="1"/>
</dbReference>
<sequence>MHTSIIEIEIPAAENITVTEDTLQVNLSDGRTISVPLAWYPRLTVASRAEQNGKGYGIHWWGYLDDDISVEGLLTG</sequence>
<evidence type="ECO:0000313" key="2">
    <source>
        <dbReference type="Proteomes" id="UP000181998"/>
    </source>
</evidence>
<organism evidence="1 2">
    <name type="scientific">Nitrosomonas ureae</name>
    <dbReference type="NCBI Taxonomy" id="44577"/>
    <lineage>
        <taxon>Bacteria</taxon>
        <taxon>Pseudomonadati</taxon>
        <taxon>Pseudomonadota</taxon>
        <taxon>Betaproteobacteria</taxon>
        <taxon>Nitrosomonadales</taxon>
        <taxon>Nitrosomonadaceae</taxon>
        <taxon>Nitrosomonas</taxon>
    </lineage>
</organism>
<dbReference type="AlphaFoldDB" id="A0A1H9DCM1"/>
<dbReference type="RefSeq" id="WP_074720923.1">
    <property type="nucleotide sequence ID" value="NZ_FOFX01000021.1"/>
</dbReference>
<dbReference type="EMBL" id="FOFX01000021">
    <property type="protein sequence ID" value="SEQ11214.1"/>
    <property type="molecule type" value="Genomic_DNA"/>
</dbReference>
<dbReference type="Pfam" id="PF10387">
    <property type="entry name" value="DUF2442"/>
    <property type="match status" value="1"/>
</dbReference>
<evidence type="ECO:0000313" key="1">
    <source>
        <dbReference type="EMBL" id="SEQ11214.1"/>
    </source>
</evidence>
<name>A0A1H9DCM1_9PROT</name>
<reference evidence="1 2" key="1">
    <citation type="submission" date="2016-10" db="EMBL/GenBank/DDBJ databases">
        <authorList>
            <person name="de Groot N.N."/>
        </authorList>
    </citation>
    <scope>NUCLEOTIDE SEQUENCE [LARGE SCALE GENOMIC DNA]</scope>
    <source>
        <strain evidence="1 2">Nm9</strain>
    </source>
</reference>
<evidence type="ECO:0008006" key="3">
    <source>
        <dbReference type="Google" id="ProtNLM"/>
    </source>
</evidence>
<proteinExistence type="predicted"/>
<protein>
    <recommendedName>
        <fullName evidence="3">DUF2442 domain-containing protein</fullName>
    </recommendedName>
</protein>
<dbReference type="OrthoDB" id="9807561at2"/>
<dbReference type="Proteomes" id="UP000181998">
    <property type="component" value="Unassembled WGS sequence"/>
</dbReference>
<accession>A0A1H9DCM1</accession>
<dbReference type="InterPro" id="IPR018841">
    <property type="entry name" value="DUF2442"/>
</dbReference>